<dbReference type="InterPro" id="IPR027256">
    <property type="entry name" value="P-typ_ATPase_IB"/>
</dbReference>
<evidence type="ECO:0000256" key="2">
    <source>
        <dbReference type="ARBA" id="ARBA00006024"/>
    </source>
</evidence>
<dbReference type="InterPro" id="IPR001757">
    <property type="entry name" value="P_typ_ATPase"/>
</dbReference>
<dbReference type="InterPro" id="IPR006121">
    <property type="entry name" value="HMA_dom"/>
</dbReference>
<dbReference type="Gene3D" id="3.30.70.100">
    <property type="match status" value="1"/>
</dbReference>
<dbReference type="PRINTS" id="PR00119">
    <property type="entry name" value="CATATPASE"/>
</dbReference>
<evidence type="ECO:0000313" key="18">
    <source>
        <dbReference type="Proteomes" id="UP000029999"/>
    </source>
</evidence>
<comment type="similarity">
    <text evidence="2 15">Belongs to the cation transport ATPase (P-type) (TC 3.A.3) family. Type IB subfamily.</text>
</comment>
<keyword evidence="3" id="KW-0813">Transport</keyword>
<dbReference type="Gene3D" id="3.40.50.1000">
    <property type="entry name" value="HAD superfamily/HAD-like"/>
    <property type="match status" value="1"/>
</dbReference>
<dbReference type="PROSITE" id="PS01047">
    <property type="entry name" value="HMA_1"/>
    <property type="match status" value="1"/>
</dbReference>
<reference evidence="17 18" key="1">
    <citation type="submission" date="2014-09" db="EMBL/GenBank/DDBJ databases">
        <authorList>
            <person name="Grob C."/>
            <person name="Taubert M."/>
            <person name="Howat A.M."/>
            <person name="Burns O.J."/>
            <person name="Dixon J.L."/>
            <person name="Chen Y."/>
            <person name="Murrell J.C."/>
        </authorList>
    </citation>
    <scope>NUCLEOTIDE SEQUENCE [LARGE SCALE GENOMIC DNA]</scope>
    <source>
        <strain evidence="17">L4</strain>
    </source>
</reference>
<dbReference type="STRING" id="392484.LP43_2374"/>
<evidence type="ECO:0000256" key="14">
    <source>
        <dbReference type="ARBA" id="ARBA00023136"/>
    </source>
</evidence>
<dbReference type="Pfam" id="PF00702">
    <property type="entry name" value="Hydrolase"/>
    <property type="match status" value="1"/>
</dbReference>
<dbReference type="PANTHER" id="PTHR43520">
    <property type="entry name" value="ATP7, ISOFORM B"/>
    <property type="match status" value="1"/>
</dbReference>
<dbReference type="SFLD" id="SFLDF00027">
    <property type="entry name" value="p-type_atpase"/>
    <property type="match status" value="1"/>
</dbReference>
<keyword evidence="7 15" id="KW-0479">Metal-binding</keyword>
<dbReference type="NCBIfam" id="TIGR01494">
    <property type="entry name" value="ATPase_P-type"/>
    <property type="match status" value="1"/>
</dbReference>
<accession>A0A0A0BG12</accession>
<dbReference type="InterPro" id="IPR059000">
    <property type="entry name" value="ATPase_P-type_domA"/>
</dbReference>
<dbReference type="SUPFAM" id="SSF56784">
    <property type="entry name" value="HAD-like"/>
    <property type="match status" value="1"/>
</dbReference>
<dbReference type="SUPFAM" id="SSF55008">
    <property type="entry name" value="HMA, heavy metal-associated domain"/>
    <property type="match status" value="1"/>
</dbReference>
<dbReference type="PRINTS" id="PR00943">
    <property type="entry name" value="CUATPASE"/>
</dbReference>
<evidence type="ECO:0000256" key="9">
    <source>
        <dbReference type="ARBA" id="ARBA00022840"/>
    </source>
</evidence>
<proteinExistence type="inferred from homology"/>
<dbReference type="FunFam" id="2.70.150.10:FF:000002">
    <property type="entry name" value="Copper-transporting ATPase 1, putative"/>
    <property type="match status" value="1"/>
</dbReference>
<dbReference type="NCBIfam" id="TIGR01525">
    <property type="entry name" value="ATPase-IB_hvy"/>
    <property type="match status" value="1"/>
</dbReference>
<dbReference type="CDD" id="cd02094">
    <property type="entry name" value="P-type_ATPase_Cu-like"/>
    <property type="match status" value="1"/>
</dbReference>
<keyword evidence="9 15" id="KW-0067">ATP-binding</keyword>
<dbReference type="Pfam" id="PF00403">
    <property type="entry name" value="HMA"/>
    <property type="match status" value="1"/>
</dbReference>
<dbReference type="PROSITE" id="PS00154">
    <property type="entry name" value="ATPASE_E1_E2"/>
    <property type="match status" value="1"/>
</dbReference>
<keyword evidence="5" id="KW-0597">Phosphoprotein</keyword>
<dbReference type="InterPro" id="IPR044492">
    <property type="entry name" value="P_typ_ATPase_HD_dom"/>
</dbReference>
<dbReference type="GO" id="GO:0005886">
    <property type="term" value="C:plasma membrane"/>
    <property type="evidence" value="ECO:0007669"/>
    <property type="project" value="UniProtKB-SubCell"/>
</dbReference>
<evidence type="ECO:0000256" key="6">
    <source>
        <dbReference type="ARBA" id="ARBA00022692"/>
    </source>
</evidence>
<feature type="transmembrane region" description="Helical" evidence="15">
    <location>
        <begin position="244"/>
        <end position="266"/>
    </location>
</feature>
<name>A0A0A0BG12_9GAMM</name>
<dbReference type="InterPro" id="IPR036163">
    <property type="entry name" value="HMA_dom_sf"/>
</dbReference>
<organism evidence="17 18">
    <name type="scientific">Methylophaga thiooxydans</name>
    <dbReference type="NCBI Taxonomy" id="392484"/>
    <lineage>
        <taxon>Bacteria</taxon>
        <taxon>Pseudomonadati</taxon>
        <taxon>Pseudomonadota</taxon>
        <taxon>Gammaproteobacteria</taxon>
        <taxon>Thiotrichales</taxon>
        <taxon>Piscirickettsiaceae</taxon>
        <taxon>Methylophaga</taxon>
    </lineage>
</organism>
<keyword evidence="11" id="KW-1278">Translocase</keyword>
<feature type="transmembrane region" description="Helical" evidence="15">
    <location>
        <begin position="426"/>
        <end position="446"/>
    </location>
</feature>
<dbReference type="EMBL" id="JRQD01000006">
    <property type="protein sequence ID" value="KGM06059.1"/>
    <property type="molecule type" value="Genomic_DNA"/>
</dbReference>
<evidence type="ECO:0000256" key="12">
    <source>
        <dbReference type="ARBA" id="ARBA00022989"/>
    </source>
</evidence>
<dbReference type="InterPro" id="IPR023298">
    <property type="entry name" value="ATPase_P-typ_TM_dom_sf"/>
</dbReference>
<dbReference type="Pfam" id="PF12156">
    <property type="entry name" value="ATPase-cat_bd"/>
    <property type="match status" value="1"/>
</dbReference>
<feature type="transmembrane region" description="Helical" evidence="15">
    <location>
        <begin position="767"/>
        <end position="786"/>
    </location>
</feature>
<evidence type="ECO:0000256" key="1">
    <source>
        <dbReference type="ARBA" id="ARBA00004651"/>
    </source>
</evidence>
<keyword evidence="6 15" id="KW-0812">Transmembrane</keyword>
<evidence type="ECO:0000256" key="11">
    <source>
        <dbReference type="ARBA" id="ARBA00022967"/>
    </source>
</evidence>
<comment type="subcellular location">
    <subcellularLocation>
        <location evidence="1">Cell membrane</location>
        <topology evidence="1">Multi-pass membrane protein</topology>
    </subcellularLocation>
</comment>
<evidence type="ECO:0000256" key="15">
    <source>
        <dbReference type="RuleBase" id="RU362081"/>
    </source>
</evidence>
<protein>
    <submittedName>
        <fullName evidence="17">FUPA27 P-type ATPase</fullName>
    </submittedName>
</protein>
<keyword evidence="8 15" id="KW-0547">Nucleotide-binding</keyword>
<evidence type="ECO:0000256" key="3">
    <source>
        <dbReference type="ARBA" id="ARBA00022448"/>
    </source>
</evidence>
<dbReference type="GO" id="GO:0055070">
    <property type="term" value="P:copper ion homeostasis"/>
    <property type="evidence" value="ECO:0007669"/>
    <property type="project" value="TreeGrafter"/>
</dbReference>
<evidence type="ECO:0000259" key="16">
    <source>
        <dbReference type="PROSITE" id="PS50846"/>
    </source>
</evidence>
<feature type="transmembrane region" description="Helical" evidence="15">
    <location>
        <begin position="792"/>
        <end position="810"/>
    </location>
</feature>
<dbReference type="PROSITE" id="PS50846">
    <property type="entry name" value="HMA_2"/>
    <property type="match status" value="1"/>
</dbReference>
<feature type="transmembrane region" description="Helical" evidence="15">
    <location>
        <begin position="178"/>
        <end position="199"/>
    </location>
</feature>
<dbReference type="SFLD" id="SFLDG00002">
    <property type="entry name" value="C1.7:_P-type_atpase_like"/>
    <property type="match status" value="1"/>
</dbReference>
<gene>
    <name evidence="17" type="ORF">LP43_2374</name>
</gene>
<dbReference type="PANTHER" id="PTHR43520:SF5">
    <property type="entry name" value="CATION-TRANSPORTING P-TYPE ATPASE-RELATED"/>
    <property type="match status" value="1"/>
</dbReference>
<dbReference type="Gene3D" id="2.70.150.10">
    <property type="entry name" value="Calcium-transporting ATPase, cytoplasmic transduction domain A"/>
    <property type="match status" value="1"/>
</dbReference>
<feature type="transmembrane region" description="Helical" evidence="15">
    <location>
        <begin position="452"/>
        <end position="472"/>
    </location>
</feature>
<evidence type="ECO:0000256" key="4">
    <source>
        <dbReference type="ARBA" id="ARBA00022475"/>
    </source>
</evidence>
<keyword evidence="12 15" id="KW-1133">Transmembrane helix</keyword>
<dbReference type="PROSITE" id="PS01229">
    <property type="entry name" value="COF_2"/>
    <property type="match status" value="1"/>
</dbReference>
<dbReference type="SUPFAM" id="SSF81665">
    <property type="entry name" value="Calcium ATPase, transmembrane domain M"/>
    <property type="match status" value="1"/>
</dbReference>
<evidence type="ECO:0000256" key="7">
    <source>
        <dbReference type="ARBA" id="ARBA00022723"/>
    </source>
</evidence>
<evidence type="ECO:0000256" key="13">
    <source>
        <dbReference type="ARBA" id="ARBA00023065"/>
    </source>
</evidence>
<dbReference type="InterPro" id="IPR036412">
    <property type="entry name" value="HAD-like_sf"/>
</dbReference>
<dbReference type="AlphaFoldDB" id="A0A0A0BG12"/>
<evidence type="ECO:0000256" key="10">
    <source>
        <dbReference type="ARBA" id="ARBA00022842"/>
    </source>
</evidence>
<dbReference type="InterPro" id="IPR023299">
    <property type="entry name" value="ATPase_P-typ_cyto_dom_N"/>
</dbReference>
<dbReference type="SFLD" id="SFLDS00003">
    <property type="entry name" value="Haloacid_Dehalogenase"/>
    <property type="match status" value="1"/>
</dbReference>
<evidence type="ECO:0000313" key="17">
    <source>
        <dbReference type="EMBL" id="KGM06059.1"/>
    </source>
</evidence>
<feature type="transmembrane region" description="Helical" evidence="15">
    <location>
        <begin position="211"/>
        <end position="232"/>
    </location>
</feature>
<dbReference type="GO" id="GO:0016887">
    <property type="term" value="F:ATP hydrolysis activity"/>
    <property type="evidence" value="ECO:0007669"/>
    <property type="project" value="InterPro"/>
</dbReference>
<dbReference type="SUPFAM" id="SSF81653">
    <property type="entry name" value="Calcium ATPase, transduction domain A"/>
    <property type="match status" value="1"/>
</dbReference>
<dbReference type="Proteomes" id="UP000029999">
    <property type="component" value="Unassembled WGS sequence"/>
</dbReference>
<dbReference type="InterPro" id="IPR021993">
    <property type="entry name" value="ATPase-cat-bd"/>
</dbReference>
<comment type="caution">
    <text evidence="17">The sequence shown here is derived from an EMBL/GenBank/DDBJ whole genome shotgun (WGS) entry which is preliminary data.</text>
</comment>
<dbReference type="GO" id="GO:0005507">
    <property type="term" value="F:copper ion binding"/>
    <property type="evidence" value="ECO:0007669"/>
    <property type="project" value="TreeGrafter"/>
</dbReference>
<dbReference type="InterPro" id="IPR017969">
    <property type="entry name" value="Heavy-metal-associated_CS"/>
</dbReference>
<dbReference type="Gene3D" id="3.40.1110.10">
    <property type="entry name" value="Calcium-transporting ATPase, cytoplasmic domain N"/>
    <property type="match status" value="1"/>
</dbReference>
<dbReference type="InterPro" id="IPR018303">
    <property type="entry name" value="ATPase_P-typ_P_site"/>
</dbReference>
<sequence length="818" mass="88532">MAELVLSEFCYHCGLPVDVVGEFTATVAEEQREFCCHGCLSVCQTIYAAGLQSFYNKTPEGENLAPPPEMPAELTTYDLDDVQAEYLDTSRSHRTIHLLVEGIHCAACVWLIEHALSKQTGVIQADVNLTAKRLQLRWDNAQVKLSQLLQKLAEIGYSAMPFDPETAEGALAKRHRGLLYRMAFAGFAMMNMMWISIALYSGADEGAFRSWFHWIGLLIATPTLLYSGYPFIRNGLIGLRRRYLTMDLPIAIGATSTYIYSCYVTLTQSTSGHVYFDTVVNFLFVILVGRYLEAISKRQALSATRRLLELQPKFATLVEGEHSRVVPIRSVQIGDLLLVKPGEKVPVDGVIEHGQSAVDESMLTGESLPIAKHEGERVVAGSINGEGAFRVRAEKVLRNTALAKIVTLMDDAQASKAPIQTTADKIVPWFVLATLTLATLTFIYWSQFDFETALLAATSVLVVTCPCAFGLATPMSVAVATGIGANRGVLIKQGEALEQLSQVTHFVFDKTGTLTEGRLKVASIQCFGDMSEATLLQLAASVEQYSEHGIATAICEAAKTKSLRPLSISNFQSTPGKGVMSSVEQSTVYVGTLAWLHSLGIKLSTQYQPMLNQLEADGISCVLIAVNGRIEGMLGLVDSLRSDATETVQQLLNAGVKVTVLSGDKKAVVNAVTACLGDVTRQAEVLPKDKSDVIRALQQSGDIVAMVGDGINDSPALIQADVGIAMASGTDVSVESADVVLSHQMLNKVAEARLLAARTLRTIRQNIVLSISYNVIMVPLAMMALVSPLVAAITMPLSSLLVIANAARIGRHFKRQVN</sequence>
<dbReference type="InterPro" id="IPR023214">
    <property type="entry name" value="HAD_sf"/>
</dbReference>
<dbReference type="InterPro" id="IPR008250">
    <property type="entry name" value="ATPase_P-typ_transduc_dom_A_sf"/>
</dbReference>
<dbReference type="CDD" id="cd00371">
    <property type="entry name" value="HMA"/>
    <property type="match status" value="1"/>
</dbReference>
<evidence type="ECO:0000256" key="5">
    <source>
        <dbReference type="ARBA" id="ARBA00022553"/>
    </source>
</evidence>
<dbReference type="NCBIfam" id="TIGR01511">
    <property type="entry name" value="ATPase-IB1_Cu"/>
    <property type="match status" value="1"/>
</dbReference>
<dbReference type="GO" id="GO:0043682">
    <property type="term" value="F:P-type divalent copper transporter activity"/>
    <property type="evidence" value="ECO:0007669"/>
    <property type="project" value="TreeGrafter"/>
</dbReference>
<keyword evidence="13" id="KW-0406">Ion transport</keyword>
<keyword evidence="4 15" id="KW-1003">Cell membrane</keyword>
<keyword evidence="14 15" id="KW-0472">Membrane</keyword>
<keyword evidence="10" id="KW-0460">Magnesium</keyword>
<dbReference type="Pfam" id="PF00122">
    <property type="entry name" value="E1-E2_ATPase"/>
    <property type="match status" value="1"/>
</dbReference>
<dbReference type="GO" id="GO:0005524">
    <property type="term" value="F:ATP binding"/>
    <property type="evidence" value="ECO:0007669"/>
    <property type="project" value="UniProtKB-UniRule"/>
</dbReference>
<evidence type="ECO:0000256" key="8">
    <source>
        <dbReference type="ARBA" id="ARBA00022741"/>
    </source>
</evidence>
<feature type="transmembrane region" description="Helical" evidence="15">
    <location>
        <begin position="272"/>
        <end position="292"/>
    </location>
</feature>
<feature type="domain" description="HMA" evidence="16">
    <location>
        <begin position="94"/>
        <end position="160"/>
    </location>
</feature>